<evidence type="ECO:0000313" key="1">
    <source>
        <dbReference type="EMBL" id="KAL0127313.1"/>
    </source>
</evidence>
<accession>A0AAW2GIA8</accession>
<comment type="caution">
    <text evidence="1">The sequence shown here is derived from an EMBL/GenBank/DDBJ whole genome shotgun (WGS) entry which is preliminary data.</text>
</comment>
<dbReference type="EMBL" id="JADYXP020000004">
    <property type="protein sequence ID" value="KAL0127313.1"/>
    <property type="molecule type" value="Genomic_DNA"/>
</dbReference>
<protein>
    <recommendedName>
        <fullName evidence="3">Ribosomal protein S14</fullName>
    </recommendedName>
</protein>
<evidence type="ECO:0008006" key="3">
    <source>
        <dbReference type="Google" id="ProtNLM"/>
    </source>
</evidence>
<keyword evidence="2" id="KW-1185">Reference proteome</keyword>
<dbReference type="AlphaFoldDB" id="A0AAW2GIA8"/>
<gene>
    <name evidence="1" type="ORF">PUN28_005537</name>
</gene>
<proteinExistence type="predicted"/>
<dbReference type="Proteomes" id="UP001430953">
    <property type="component" value="Unassembled WGS sequence"/>
</dbReference>
<reference evidence="1 2" key="1">
    <citation type="submission" date="2023-03" db="EMBL/GenBank/DDBJ databases">
        <title>High recombination rates correlate with genetic variation in Cardiocondyla obscurior ants.</title>
        <authorList>
            <person name="Errbii M."/>
        </authorList>
    </citation>
    <scope>NUCLEOTIDE SEQUENCE [LARGE SCALE GENOMIC DNA]</scope>
    <source>
        <strain evidence="1">Alpha-2009</strain>
        <tissue evidence="1">Whole body</tissue>
    </source>
</reference>
<organism evidence="1 2">
    <name type="scientific">Cardiocondyla obscurior</name>
    <dbReference type="NCBI Taxonomy" id="286306"/>
    <lineage>
        <taxon>Eukaryota</taxon>
        <taxon>Metazoa</taxon>
        <taxon>Ecdysozoa</taxon>
        <taxon>Arthropoda</taxon>
        <taxon>Hexapoda</taxon>
        <taxon>Insecta</taxon>
        <taxon>Pterygota</taxon>
        <taxon>Neoptera</taxon>
        <taxon>Endopterygota</taxon>
        <taxon>Hymenoptera</taxon>
        <taxon>Apocrita</taxon>
        <taxon>Aculeata</taxon>
        <taxon>Formicoidea</taxon>
        <taxon>Formicidae</taxon>
        <taxon>Myrmicinae</taxon>
        <taxon>Cardiocondyla</taxon>
    </lineage>
</organism>
<sequence>MKGFRKLTIARLNLREIFRANFSNSANYYFVLSAVKKKGAFKKVQKIRQMISDNKASKARGCPDRECLSFSWRRSVFPPPPATPSPPPFEPGRYIGADIRIRQLALTRRGERVISDAR</sequence>
<evidence type="ECO:0000313" key="2">
    <source>
        <dbReference type="Proteomes" id="UP001430953"/>
    </source>
</evidence>
<name>A0AAW2GIA8_9HYME</name>